<dbReference type="InterPro" id="IPR001387">
    <property type="entry name" value="Cro/C1-type_HTH"/>
</dbReference>
<dbReference type="RefSeq" id="WP_056951860.1">
    <property type="nucleotide sequence ID" value="NZ_AZDJ01000030.1"/>
</dbReference>
<dbReference type="PROSITE" id="PS50943">
    <property type="entry name" value="HTH_CROC1"/>
    <property type="match status" value="1"/>
</dbReference>
<dbReference type="EMBL" id="AZDJ01000030">
    <property type="protein sequence ID" value="KRK71140.1"/>
    <property type="molecule type" value="Genomic_DNA"/>
</dbReference>
<accession>A0A0R1JRT7</accession>
<proteinExistence type="predicted"/>
<dbReference type="GO" id="GO:0003677">
    <property type="term" value="F:DNA binding"/>
    <property type="evidence" value="ECO:0007669"/>
    <property type="project" value="InterPro"/>
</dbReference>
<evidence type="ECO:0000259" key="1">
    <source>
        <dbReference type="PROSITE" id="PS50943"/>
    </source>
</evidence>
<dbReference type="PATRIC" id="fig|1291734.4.peg.336"/>
<dbReference type="CDD" id="cd00093">
    <property type="entry name" value="HTH_XRE"/>
    <property type="match status" value="1"/>
</dbReference>
<dbReference type="Pfam" id="PF01381">
    <property type="entry name" value="HTH_3"/>
    <property type="match status" value="1"/>
</dbReference>
<dbReference type="InterPro" id="IPR053163">
    <property type="entry name" value="HTH-type_regulator_Rgg"/>
</dbReference>
<dbReference type="OrthoDB" id="34624at2"/>
<dbReference type="PANTHER" id="PTHR37038">
    <property type="entry name" value="TRANSCRIPTIONAL REGULATOR-RELATED"/>
    <property type="match status" value="1"/>
</dbReference>
<dbReference type="AlphaFoldDB" id="A0A0R1JRT7"/>
<reference evidence="2 3" key="1">
    <citation type="journal article" date="2015" name="Genome Announc.">
        <title>Expanding the biotechnology potential of lactobacilli through comparative genomics of 213 strains and associated genera.</title>
        <authorList>
            <person name="Sun Z."/>
            <person name="Harris H.M."/>
            <person name="McCann A."/>
            <person name="Guo C."/>
            <person name="Argimon S."/>
            <person name="Zhang W."/>
            <person name="Yang X."/>
            <person name="Jeffery I.B."/>
            <person name="Cooney J.C."/>
            <person name="Kagawa T.F."/>
            <person name="Liu W."/>
            <person name="Song Y."/>
            <person name="Salvetti E."/>
            <person name="Wrobel A."/>
            <person name="Rasinkangas P."/>
            <person name="Parkhill J."/>
            <person name="Rea M.C."/>
            <person name="O'Sullivan O."/>
            <person name="Ritari J."/>
            <person name="Douillard F.P."/>
            <person name="Paul Ross R."/>
            <person name="Yang R."/>
            <person name="Briner A.E."/>
            <person name="Felis G.E."/>
            <person name="de Vos W.M."/>
            <person name="Barrangou R."/>
            <person name="Klaenhammer T.R."/>
            <person name="Caufield P.W."/>
            <person name="Cui Y."/>
            <person name="Zhang H."/>
            <person name="O'Toole P.W."/>
        </authorList>
    </citation>
    <scope>NUCLEOTIDE SEQUENCE [LARGE SCALE GENOMIC DNA]</scope>
    <source>
        <strain evidence="2 3">JCM 17158</strain>
    </source>
</reference>
<feature type="domain" description="HTH cro/C1-type" evidence="1">
    <location>
        <begin position="8"/>
        <end position="61"/>
    </location>
</feature>
<evidence type="ECO:0000313" key="2">
    <source>
        <dbReference type="EMBL" id="KRK71140.1"/>
    </source>
</evidence>
<dbReference type="InterPro" id="IPR011990">
    <property type="entry name" value="TPR-like_helical_dom_sf"/>
</dbReference>
<dbReference type="InterPro" id="IPR010982">
    <property type="entry name" value="Lambda_DNA-bd_dom_sf"/>
</dbReference>
<organism evidence="2 3">
    <name type="scientific">Lacticaseibacillus nasuensis JCM 17158</name>
    <dbReference type="NCBI Taxonomy" id="1291734"/>
    <lineage>
        <taxon>Bacteria</taxon>
        <taxon>Bacillati</taxon>
        <taxon>Bacillota</taxon>
        <taxon>Bacilli</taxon>
        <taxon>Lactobacillales</taxon>
        <taxon>Lactobacillaceae</taxon>
        <taxon>Lacticaseibacillus</taxon>
    </lineage>
</organism>
<evidence type="ECO:0000313" key="3">
    <source>
        <dbReference type="Proteomes" id="UP000051804"/>
    </source>
</evidence>
<dbReference type="Proteomes" id="UP000051804">
    <property type="component" value="Unassembled WGS sequence"/>
</dbReference>
<dbReference type="SUPFAM" id="SSF47413">
    <property type="entry name" value="lambda repressor-like DNA-binding domains"/>
    <property type="match status" value="1"/>
</dbReference>
<protein>
    <recommendedName>
        <fullName evidence="1">HTH cro/C1-type domain-containing protein</fullName>
    </recommendedName>
</protein>
<dbReference type="Gene3D" id="1.25.40.10">
    <property type="entry name" value="Tetratricopeptide repeat domain"/>
    <property type="match status" value="1"/>
</dbReference>
<dbReference type="STRING" id="1291734.FD02_GL000326"/>
<name>A0A0R1JRT7_9LACO</name>
<comment type="caution">
    <text evidence="2">The sequence shown here is derived from an EMBL/GenBank/DDBJ whole genome shotgun (WGS) entry which is preliminary data.</text>
</comment>
<gene>
    <name evidence="2" type="ORF">FD02_GL000326</name>
</gene>
<sequence>MIASGQVIKTFRQLRGATPKQVYDGIMSRTNYARFERGTIDTGTENLYLMLRRLNVSLREWYYTLQQADEAQAALLRQLDVLVAQGTQEEAPEPFRQAAKLTSDANARWHLPGMQHRRWLYLAYAAFYAQQQDVNQPNAWLAKLVTLLTEAESWSTGDIEMLYNLLEIAPPATALQLIRRYLALIQQSPELLRYGFIAPGDVLNEGMVAAVRQRDWAIFQALLDEFNRLQMTECHPAPLVFRRVCNLFAAAHTGDEAALAQLPAVLTLLTTLDLPRLRDALTEQIEALRAWLTPGVRLGGAS</sequence>
<keyword evidence="3" id="KW-1185">Reference proteome</keyword>
<dbReference type="SMART" id="SM00530">
    <property type="entry name" value="HTH_XRE"/>
    <property type="match status" value="1"/>
</dbReference>